<evidence type="ECO:0000313" key="10">
    <source>
        <dbReference type="Proteomes" id="UP000189956"/>
    </source>
</evidence>
<keyword evidence="7" id="KW-1133">Transmembrane helix</keyword>
<dbReference type="InterPro" id="IPR039104">
    <property type="entry name" value="6PGL"/>
</dbReference>
<feature type="domain" description="Glucosamine/galactosamine-6-phosphate isomerase" evidence="8">
    <location>
        <begin position="11"/>
        <end position="227"/>
    </location>
</feature>
<dbReference type="GO" id="GO:0005975">
    <property type="term" value="P:carbohydrate metabolic process"/>
    <property type="evidence" value="ECO:0007669"/>
    <property type="project" value="InterPro"/>
</dbReference>
<dbReference type="Gene3D" id="3.40.50.1360">
    <property type="match status" value="1"/>
</dbReference>
<reference evidence="9 10" key="1">
    <citation type="submission" date="2017-02" db="EMBL/GenBank/DDBJ databases">
        <authorList>
            <person name="Peterson S.W."/>
        </authorList>
    </citation>
    <scope>NUCLEOTIDE SEQUENCE [LARGE SCALE GENOMIC DNA]</scope>
    <source>
        <strain evidence="9 10">ATCC 700135</strain>
    </source>
</reference>
<dbReference type="AlphaFoldDB" id="A0A1T4MXK4"/>
<comment type="pathway">
    <text evidence="3">Carbohydrate degradation; pentose phosphate pathway; D-ribulose 5-phosphate from D-glucose 6-phosphate (oxidative stage): step 2/3.</text>
</comment>
<feature type="transmembrane region" description="Helical" evidence="7">
    <location>
        <begin position="382"/>
        <end position="400"/>
    </location>
</feature>
<dbReference type="UniPathway" id="UPA00115">
    <property type="reaction ID" value="UER00409"/>
</dbReference>
<evidence type="ECO:0000256" key="2">
    <source>
        <dbReference type="ARBA" id="ARBA00002681"/>
    </source>
</evidence>
<dbReference type="EC" id="3.1.1.31" evidence="5"/>
<comment type="catalytic activity">
    <reaction evidence="1">
        <text>6-phospho-D-glucono-1,5-lactone + H2O = 6-phospho-D-gluconate + H(+)</text>
        <dbReference type="Rhea" id="RHEA:12556"/>
        <dbReference type="ChEBI" id="CHEBI:15377"/>
        <dbReference type="ChEBI" id="CHEBI:15378"/>
        <dbReference type="ChEBI" id="CHEBI:57955"/>
        <dbReference type="ChEBI" id="CHEBI:58759"/>
        <dbReference type="EC" id="3.1.1.31"/>
    </reaction>
</comment>
<dbReference type="InterPro" id="IPR005900">
    <property type="entry name" value="6-phosphogluconolactonase_DevB"/>
</dbReference>
<dbReference type="SUPFAM" id="SSF100950">
    <property type="entry name" value="NagB/RpiA/CoA transferase-like"/>
    <property type="match status" value="1"/>
</dbReference>
<dbReference type="GO" id="GO:0017057">
    <property type="term" value="F:6-phosphogluconolactonase activity"/>
    <property type="evidence" value="ECO:0007669"/>
    <property type="project" value="UniProtKB-EC"/>
</dbReference>
<evidence type="ECO:0000256" key="6">
    <source>
        <dbReference type="ARBA" id="ARBA00020337"/>
    </source>
</evidence>
<accession>A0A1T4MXK4</accession>
<comment type="similarity">
    <text evidence="4">Belongs to the glucosamine/galactosamine-6-phosphate isomerase family. 6-phosphogluconolactonase subfamily.</text>
</comment>
<dbReference type="PANTHER" id="PTHR11054:SF0">
    <property type="entry name" value="6-PHOSPHOGLUCONOLACTONASE"/>
    <property type="match status" value="1"/>
</dbReference>
<keyword evidence="7" id="KW-0472">Membrane</keyword>
<dbReference type="InterPro" id="IPR037171">
    <property type="entry name" value="NagB/RpiA_transferase-like"/>
</dbReference>
<dbReference type="InterPro" id="IPR006148">
    <property type="entry name" value="Glc/Gal-6P_isomerase"/>
</dbReference>
<sequence>MMPGYTYRPGPQEVAEALSERIIRLYDDASSYPFSIALSGGSTPKVLFDYWRAHPEVLQERDIHFWWVDERMVPVESKDSNFGNALRAVFDPIGYDSDKLHPIAYVEGQSIDEAVAKYNSEVEAFKKEYAKPEPFDLVILGVGEDGHTSSLFPGQELYDIDKDFLRSVHPVNGIERVALSYEGIRRAPKCIFHVTGASKTDRLAEVISLAVGKTSDIETRRLPAAYAMRIAQKAEIFTDIKLPTSRKRGLSSHLLSGILNPSLLWLSVLPILLAESEGFGLWGLTPHLCAAGLLILFAVIQSLFRINYRSLYAHLPLLLLIPFHKVILVRLMEGMMSLSGNYSTPLLFGLIVVASIWGISSIRTCELSKHPTCRELLFSHRLMGAVAALYLPLYIVLSGHTWMDGVLPALLIVSVWATHTLRILGRARRRARTTIPTCIESRQEVRVAIIRGQEVWLTPNPCTDREECRDYDLPFSTFIRSGEDRQTALDRLKKRLPKGHNPKFLLRYNSDDNDGGHVVYLYVINLGTECPPPEVTVGGEFWCARRINEEINKGMLSPVFKEEYQYLKHTILLANSIVSKRKCGA</sequence>
<evidence type="ECO:0000256" key="4">
    <source>
        <dbReference type="ARBA" id="ARBA00010662"/>
    </source>
</evidence>
<dbReference type="RefSeq" id="WP_078735890.1">
    <property type="nucleotide sequence ID" value="NZ_FUWL01000016.1"/>
</dbReference>
<proteinExistence type="inferred from homology"/>
<organism evidence="9 10">
    <name type="scientific">Porphyromonas cangingivalis</name>
    <dbReference type="NCBI Taxonomy" id="36874"/>
    <lineage>
        <taxon>Bacteria</taxon>
        <taxon>Pseudomonadati</taxon>
        <taxon>Bacteroidota</taxon>
        <taxon>Bacteroidia</taxon>
        <taxon>Bacteroidales</taxon>
        <taxon>Porphyromonadaceae</taxon>
        <taxon>Porphyromonas</taxon>
    </lineage>
</organism>
<dbReference type="EMBL" id="FUWL01000016">
    <property type="protein sequence ID" value="SJZ71388.1"/>
    <property type="molecule type" value="Genomic_DNA"/>
</dbReference>
<feature type="transmembrane region" description="Helical" evidence="7">
    <location>
        <begin position="279"/>
        <end position="299"/>
    </location>
</feature>
<evidence type="ECO:0000256" key="3">
    <source>
        <dbReference type="ARBA" id="ARBA00004961"/>
    </source>
</evidence>
<gene>
    <name evidence="9" type="ORF">SAMN02745205_01697</name>
</gene>
<feature type="transmembrane region" description="Helical" evidence="7">
    <location>
        <begin position="406"/>
        <end position="424"/>
    </location>
</feature>
<keyword evidence="7" id="KW-0812">Transmembrane</keyword>
<evidence type="ECO:0000256" key="5">
    <source>
        <dbReference type="ARBA" id="ARBA00013198"/>
    </source>
</evidence>
<evidence type="ECO:0000313" key="9">
    <source>
        <dbReference type="EMBL" id="SJZ71388.1"/>
    </source>
</evidence>
<feature type="transmembrane region" description="Helical" evidence="7">
    <location>
        <begin position="254"/>
        <end position="273"/>
    </location>
</feature>
<evidence type="ECO:0000256" key="7">
    <source>
        <dbReference type="SAM" id="Phobius"/>
    </source>
</evidence>
<evidence type="ECO:0000256" key="1">
    <source>
        <dbReference type="ARBA" id="ARBA00000832"/>
    </source>
</evidence>
<name>A0A1T4MXK4_PORCN</name>
<dbReference type="CDD" id="cd01400">
    <property type="entry name" value="6PGL"/>
    <property type="match status" value="1"/>
</dbReference>
<feature type="transmembrane region" description="Helical" evidence="7">
    <location>
        <begin position="311"/>
        <end position="332"/>
    </location>
</feature>
<dbReference type="NCBIfam" id="TIGR01198">
    <property type="entry name" value="pgl"/>
    <property type="match status" value="1"/>
</dbReference>
<evidence type="ECO:0000259" key="8">
    <source>
        <dbReference type="Pfam" id="PF01182"/>
    </source>
</evidence>
<protein>
    <recommendedName>
        <fullName evidence="6">6-phosphogluconolactonase</fullName>
        <ecNumber evidence="5">3.1.1.31</ecNumber>
    </recommendedName>
</protein>
<dbReference type="Proteomes" id="UP000189956">
    <property type="component" value="Unassembled WGS sequence"/>
</dbReference>
<comment type="function">
    <text evidence="2">Hydrolysis of 6-phosphogluconolactone to 6-phosphogluconate.</text>
</comment>
<dbReference type="GO" id="GO:0006098">
    <property type="term" value="P:pentose-phosphate shunt"/>
    <property type="evidence" value="ECO:0007669"/>
    <property type="project" value="UniProtKB-UniPathway"/>
</dbReference>
<dbReference type="Pfam" id="PF01182">
    <property type="entry name" value="Glucosamine_iso"/>
    <property type="match status" value="1"/>
</dbReference>
<dbReference type="PANTHER" id="PTHR11054">
    <property type="entry name" value="6-PHOSPHOGLUCONOLACTONASE"/>
    <property type="match status" value="1"/>
</dbReference>
<feature type="transmembrane region" description="Helical" evidence="7">
    <location>
        <begin position="344"/>
        <end position="362"/>
    </location>
</feature>